<dbReference type="OrthoDB" id="128308at2759"/>
<sequence length="116" mass="12989">MGQNFAQPILPTNTKPQAVNLLNNIKGALLKRNKDISCCWESTNPKSLHLPLWRSGFQVIYRNLLKMFLTQSKLGLTTQLALPMLAKYFVRKILIPETALGLISQDLSLAISDPLV</sequence>
<gene>
    <name evidence="1" type="ORF">VP01_3914g3</name>
</gene>
<evidence type="ECO:0000313" key="2">
    <source>
        <dbReference type="Proteomes" id="UP000037035"/>
    </source>
</evidence>
<comment type="caution">
    <text evidence="1">The sequence shown here is derived from an EMBL/GenBank/DDBJ whole genome shotgun (WGS) entry which is preliminary data.</text>
</comment>
<dbReference type="VEuPathDB" id="FungiDB:VP01_3914g3"/>
<accession>A0A0L6USL1</accession>
<keyword evidence="2" id="KW-1185">Reference proteome</keyword>
<protein>
    <submittedName>
        <fullName evidence="1">Uncharacterized protein</fullName>
    </submittedName>
</protein>
<reference evidence="1 2" key="1">
    <citation type="submission" date="2015-08" db="EMBL/GenBank/DDBJ databases">
        <title>Next Generation Sequencing and Analysis of the Genome of Puccinia sorghi L Schw, the Causal Agent of Maize Common Rust.</title>
        <authorList>
            <person name="Rochi L."/>
            <person name="Burguener G."/>
            <person name="Darino M."/>
            <person name="Turjanski A."/>
            <person name="Kreff E."/>
            <person name="Dieguez M.J."/>
            <person name="Sacco F."/>
        </authorList>
    </citation>
    <scope>NUCLEOTIDE SEQUENCE [LARGE SCALE GENOMIC DNA]</scope>
    <source>
        <strain evidence="1 2">RO10H11247</strain>
    </source>
</reference>
<evidence type="ECO:0000313" key="1">
    <source>
        <dbReference type="EMBL" id="KNZ51533.1"/>
    </source>
</evidence>
<dbReference type="AlphaFoldDB" id="A0A0L6USL1"/>
<name>A0A0L6USL1_9BASI</name>
<dbReference type="Proteomes" id="UP000037035">
    <property type="component" value="Unassembled WGS sequence"/>
</dbReference>
<dbReference type="EMBL" id="LAVV01008962">
    <property type="protein sequence ID" value="KNZ51533.1"/>
    <property type="molecule type" value="Genomic_DNA"/>
</dbReference>
<organism evidence="1 2">
    <name type="scientific">Puccinia sorghi</name>
    <dbReference type="NCBI Taxonomy" id="27349"/>
    <lineage>
        <taxon>Eukaryota</taxon>
        <taxon>Fungi</taxon>
        <taxon>Dikarya</taxon>
        <taxon>Basidiomycota</taxon>
        <taxon>Pucciniomycotina</taxon>
        <taxon>Pucciniomycetes</taxon>
        <taxon>Pucciniales</taxon>
        <taxon>Pucciniaceae</taxon>
        <taxon>Puccinia</taxon>
    </lineage>
</organism>
<proteinExistence type="predicted"/>